<dbReference type="InterPro" id="IPR043785">
    <property type="entry name" value="DUF5727"/>
</dbReference>
<name>A0A0X3PJA7_SCHSO</name>
<evidence type="ECO:0000313" key="2">
    <source>
        <dbReference type="EMBL" id="JAP51844.1"/>
    </source>
</evidence>
<gene>
    <name evidence="2" type="ORF">TR88713</name>
</gene>
<feature type="non-terminal residue" evidence="2">
    <location>
        <position position="1"/>
    </location>
</feature>
<dbReference type="AlphaFoldDB" id="A0A0X3PJA7"/>
<dbReference type="Pfam" id="PF18997">
    <property type="entry name" value="DUF5727"/>
    <property type="match status" value="1"/>
</dbReference>
<reference evidence="2" key="1">
    <citation type="submission" date="2016-01" db="EMBL/GenBank/DDBJ databases">
        <title>Reference transcriptome for the parasite Schistocephalus solidus: insights into the molecular evolution of parasitism.</title>
        <authorList>
            <person name="Hebert F.O."/>
            <person name="Grambauer S."/>
            <person name="Barber I."/>
            <person name="Landry C.R."/>
            <person name="Aubin-Horth N."/>
        </authorList>
    </citation>
    <scope>NUCLEOTIDE SEQUENCE</scope>
</reference>
<sequence>PTIFISFNGLYEEVEIRNGTCFLSDKEVGQPCSITQASTKVVTEIQLSSLKNYKRIYILAEQTYTTYFAPNCVFPIPQEGEAIPEASLPLSRFMKEDEEVELNFAASIGKENPFIILTETGKQVCTWTGSELLEGNETFCQLQSGKNGMEIWFNGIFEKGNASRSVYEWCVDVSIVSVAVDWTQTGNAPEDAVCFPSSLSKS</sequence>
<accession>A0A0X3PJA7</accession>
<proteinExistence type="predicted"/>
<evidence type="ECO:0000259" key="1">
    <source>
        <dbReference type="Pfam" id="PF18997"/>
    </source>
</evidence>
<feature type="domain" description="DUF5727" evidence="1">
    <location>
        <begin position="13"/>
        <end position="196"/>
    </location>
</feature>
<organism evidence="2">
    <name type="scientific">Schistocephalus solidus</name>
    <name type="common">Tapeworm</name>
    <dbReference type="NCBI Taxonomy" id="70667"/>
    <lineage>
        <taxon>Eukaryota</taxon>
        <taxon>Metazoa</taxon>
        <taxon>Spiralia</taxon>
        <taxon>Lophotrochozoa</taxon>
        <taxon>Platyhelminthes</taxon>
        <taxon>Cestoda</taxon>
        <taxon>Eucestoda</taxon>
        <taxon>Diphyllobothriidea</taxon>
        <taxon>Diphyllobothriidae</taxon>
        <taxon>Schistocephalus</taxon>
    </lineage>
</organism>
<dbReference type="EMBL" id="GEEE01011381">
    <property type="protein sequence ID" value="JAP51844.1"/>
    <property type="molecule type" value="Transcribed_RNA"/>
</dbReference>
<protein>
    <recommendedName>
        <fullName evidence="1">DUF5727 domain-containing protein</fullName>
    </recommendedName>
</protein>